<sequence length="825" mass="90265">MGIPGILKEIGKGERVALAKLAVEHFERSRRPYRIAIDAAIWNFQNQAGQGGKNPALRTLFYRLLKLLALPIQPVFVFDGKNKPLTKRGKTVSRYGTCISNEMSKKLIDAFRFPCHTAPGEAEAECAMLQSSGLVDAVMSQDVDAIMFGSTVTLRDWSKESKHNKTATHVSILDQNRVKDISGLDPDGMILVALLSGGDYDESGIAGFGVGLACEAARAGFGEDLLNLCRAGDEAGLVEWRERLQYELESNESGHFRSRHKTVKIPETFPEKQILSYYMSPAVSPQNQLPALESKWRTVWESKIDVNALRQYVADTFDWCYKPGAWKFVRVMAPALLANDLICGSTSAITSANQITERRRHFTSDGILELRITVVPTDIVALDLEAEEDSLEYLASVVDGEDGELGVDATEGAPEGSVPPSPSKSRKTPTWKPYSAEKMWVAEIIVMNGARSHVEEWDKIQQDIVNARLKRPTTRANRTQQRPAKDTLVGGMRTGAILSYTISSTHSHKESRQLAEISMNISGDTKSTVKGPSKLATPTKQRTRRHVLDTSPSMQNYFKSVKNVSPNQSVQEESDPVEKLSQEFEEVLGFSDSLVGEKHSRPSTSNSSEIAQKIATKPTKKLRKERGNATRTTSPRPTILTQISPAKPSTRAGAVFGGQDAESAIVIASSPADAEATMVEARGMEDNLTHDEITNHITPRTGDRKKRVLKTSKSTSTANGSPVRVRRPIEEFFAPYIAAAQREKAARAQAVHVEDDSTLGHSLGPTERGTGLSTALSPTHINVTSRSSLPGTWREVPHDPGAASQNLAMAGTSASRLSIIDLTEI</sequence>
<organism evidence="6 7">
    <name type="scientific">Exophiala bonariae</name>
    <dbReference type="NCBI Taxonomy" id="1690606"/>
    <lineage>
        <taxon>Eukaryota</taxon>
        <taxon>Fungi</taxon>
        <taxon>Dikarya</taxon>
        <taxon>Ascomycota</taxon>
        <taxon>Pezizomycotina</taxon>
        <taxon>Eurotiomycetes</taxon>
        <taxon>Chaetothyriomycetidae</taxon>
        <taxon>Chaetothyriales</taxon>
        <taxon>Herpotrichiellaceae</taxon>
        <taxon>Exophiala</taxon>
    </lineage>
</organism>
<name>A0AAV9MWB5_9EURO</name>
<dbReference type="GO" id="GO:0006281">
    <property type="term" value="P:DNA repair"/>
    <property type="evidence" value="ECO:0007669"/>
    <property type="project" value="UniProtKB-ARBA"/>
</dbReference>
<feature type="region of interest" description="Disordered" evidence="3">
    <location>
        <begin position="695"/>
        <end position="722"/>
    </location>
</feature>
<dbReference type="PANTHER" id="PTHR11081:SF75">
    <property type="entry name" value="ENDONUCLEASE, PUTATIVE (AFU_ORTHOLOGUE AFUA_3G13260)-RELATED"/>
    <property type="match status" value="1"/>
</dbReference>
<keyword evidence="1" id="KW-0540">Nuclease</keyword>
<dbReference type="PRINTS" id="PR00853">
    <property type="entry name" value="XPGRADSUPER"/>
</dbReference>
<reference evidence="6 7" key="1">
    <citation type="submission" date="2023-08" db="EMBL/GenBank/DDBJ databases">
        <title>Black Yeasts Isolated from many extreme environments.</title>
        <authorList>
            <person name="Coleine C."/>
            <person name="Stajich J.E."/>
            <person name="Selbmann L."/>
        </authorList>
    </citation>
    <scope>NUCLEOTIDE SEQUENCE [LARGE SCALE GENOMIC DNA]</scope>
    <source>
        <strain evidence="6 7">CCFEE 5792</strain>
    </source>
</reference>
<dbReference type="CDD" id="cd09906">
    <property type="entry name" value="H3TH_YEN1"/>
    <property type="match status" value="1"/>
</dbReference>
<protein>
    <recommendedName>
        <fullName evidence="8">XPG-I domain-containing protein</fullName>
    </recommendedName>
</protein>
<dbReference type="InterPro" id="IPR036279">
    <property type="entry name" value="5-3_exonuclease_C_sf"/>
</dbReference>
<dbReference type="EMBL" id="JAVRRD010000042">
    <property type="protein sequence ID" value="KAK5044856.1"/>
    <property type="molecule type" value="Genomic_DNA"/>
</dbReference>
<feature type="domain" description="XPG N-terminal" evidence="5">
    <location>
        <begin position="1"/>
        <end position="107"/>
    </location>
</feature>
<proteinExistence type="predicted"/>
<dbReference type="InterPro" id="IPR037316">
    <property type="entry name" value="Yen1_H3TH"/>
</dbReference>
<feature type="compositionally biased region" description="Polar residues" evidence="3">
    <location>
        <begin position="523"/>
        <end position="540"/>
    </location>
</feature>
<dbReference type="GO" id="GO:0008821">
    <property type="term" value="F:crossover junction DNA endonuclease activity"/>
    <property type="evidence" value="ECO:0007669"/>
    <property type="project" value="InterPro"/>
</dbReference>
<dbReference type="FunFam" id="3.40.50.1010:FF:000051">
    <property type="entry name" value="Rad2-like endonuclease, putative (AFU_orthologue AFUA_3G13260)"/>
    <property type="match status" value="1"/>
</dbReference>
<evidence type="ECO:0000259" key="4">
    <source>
        <dbReference type="SMART" id="SM00484"/>
    </source>
</evidence>
<evidence type="ECO:0000256" key="2">
    <source>
        <dbReference type="ARBA" id="ARBA00022801"/>
    </source>
</evidence>
<gene>
    <name evidence="6" type="ORF">LTR84_010394</name>
</gene>
<dbReference type="Gene3D" id="3.40.50.1010">
    <property type="entry name" value="5'-nuclease"/>
    <property type="match status" value="2"/>
</dbReference>
<evidence type="ECO:0000256" key="1">
    <source>
        <dbReference type="ARBA" id="ARBA00022722"/>
    </source>
</evidence>
<evidence type="ECO:0000256" key="3">
    <source>
        <dbReference type="SAM" id="MobiDB-lite"/>
    </source>
</evidence>
<feature type="region of interest" description="Disordered" evidence="3">
    <location>
        <begin position="404"/>
        <end position="430"/>
    </location>
</feature>
<dbReference type="InterPro" id="IPR006084">
    <property type="entry name" value="XPG/Rad2"/>
</dbReference>
<dbReference type="SUPFAM" id="SSF88723">
    <property type="entry name" value="PIN domain-like"/>
    <property type="match status" value="1"/>
</dbReference>
<dbReference type="InterPro" id="IPR029060">
    <property type="entry name" value="PIN-like_dom_sf"/>
</dbReference>
<dbReference type="Pfam" id="PF00752">
    <property type="entry name" value="XPG_N"/>
    <property type="match status" value="1"/>
</dbReference>
<feature type="compositionally biased region" description="Polar residues" evidence="3">
    <location>
        <begin position="629"/>
        <end position="643"/>
    </location>
</feature>
<evidence type="ECO:0000313" key="6">
    <source>
        <dbReference type="EMBL" id="KAK5044856.1"/>
    </source>
</evidence>
<dbReference type="GeneID" id="89978552"/>
<dbReference type="SUPFAM" id="SSF47807">
    <property type="entry name" value="5' to 3' exonuclease, C-terminal subdomain"/>
    <property type="match status" value="1"/>
</dbReference>
<dbReference type="PANTHER" id="PTHR11081">
    <property type="entry name" value="FLAP ENDONUCLEASE FAMILY MEMBER"/>
    <property type="match status" value="1"/>
</dbReference>
<feature type="region of interest" description="Disordered" evidence="3">
    <location>
        <begin position="595"/>
        <end position="643"/>
    </location>
</feature>
<feature type="region of interest" description="Disordered" evidence="3">
    <location>
        <begin position="523"/>
        <end position="542"/>
    </location>
</feature>
<dbReference type="InterPro" id="IPR006086">
    <property type="entry name" value="XPG-I_dom"/>
</dbReference>
<evidence type="ECO:0008006" key="8">
    <source>
        <dbReference type="Google" id="ProtNLM"/>
    </source>
</evidence>
<dbReference type="SMART" id="SM00485">
    <property type="entry name" value="XPGN"/>
    <property type="match status" value="1"/>
</dbReference>
<accession>A0AAV9MWB5</accession>
<dbReference type="GO" id="GO:0017108">
    <property type="term" value="F:5'-flap endonuclease activity"/>
    <property type="evidence" value="ECO:0007669"/>
    <property type="project" value="TreeGrafter"/>
</dbReference>
<dbReference type="InterPro" id="IPR006085">
    <property type="entry name" value="XPG_DNA_repair_N"/>
</dbReference>
<dbReference type="SMART" id="SM00484">
    <property type="entry name" value="XPGI"/>
    <property type="match status" value="1"/>
</dbReference>
<feature type="region of interest" description="Disordered" evidence="3">
    <location>
        <begin position="756"/>
        <end position="805"/>
    </location>
</feature>
<dbReference type="CDD" id="cd09870">
    <property type="entry name" value="PIN_YEN1"/>
    <property type="match status" value="1"/>
</dbReference>
<dbReference type="Pfam" id="PF00867">
    <property type="entry name" value="XPG_I"/>
    <property type="match status" value="1"/>
</dbReference>
<comment type="caution">
    <text evidence="6">The sequence shown here is derived from an EMBL/GenBank/DDBJ whole genome shotgun (WGS) entry which is preliminary data.</text>
</comment>
<dbReference type="Pfam" id="PF18380">
    <property type="entry name" value="GEN1_C"/>
    <property type="match status" value="1"/>
</dbReference>
<dbReference type="AlphaFoldDB" id="A0AAV9MWB5"/>
<feature type="domain" description="XPG-I" evidence="4">
    <location>
        <begin position="109"/>
        <end position="181"/>
    </location>
</feature>
<feature type="compositionally biased region" description="Polar residues" evidence="3">
    <location>
        <begin position="771"/>
        <end position="790"/>
    </location>
</feature>
<keyword evidence="7" id="KW-1185">Reference proteome</keyword>
<evidence type="ECO:0000259" key="5">
    <source>
        <dbReference type="SMART" id="SM00485"/>
    </source>
</evidence>
<dbReference type="RefSeq" id="XP_064700506.1">
    <property type="nucleotide sequence ID" value="XM_064853931.1"/>
</dbReference>
<dbReference type="InterPro" id="IPR041177">
    <property type="entry name" value="GEN1_C"/>
</dbReference>
<dbReference type="FunFam" id="3.40.50.1010:FF:000037">
    <property type="entry name" value="Rad2-like endonuclease, putative (AFU_orthologue AFUA_3G13260)"/>
    <property type="match status" value="1"/>
</dbReference>
<keyword evidence="2" id="KW-0378">Hydrolase</keyword>
<feature type="compositionally biased region" description="Polar residues" evidence="3">
    <location>
        <begin position="711"/>
        <end position="720"/>
    </location>
</feature>
<dbReference type="Proteomes" id="UP001358417">
    <property type="component" value="Unassembled WGS sequence"/>
</dbReference>
<evidence type="ECO:0000313" key="7">
    <source>
        <dbReference type="Proteomes" id="UP001358417"/>
    </source>
</evidence>